<accession>A0ABP8LRJ6</accession>
<evidence type="ECO:0000313" key="1">
    <source>
        <dbReference type="EMBL" id="GAA4434609.1"/>
    </source>
</evidence>
<proteinExistence type="predicted"/>
<reference evidence="2" key="1">
    <citation type="journal article" date="2019" name="Int. J. Syst. Evol. Microbiol.">
        <title>The Global Catalogue of Microorganisms (GCM) 10K type strain sequencing project: providing services to taxonomists for standard genome sequencing and annotation.</title>
        <authorList>
            <consortium name="The Broad Institute Genomics Platform"/>
            <consortium name="The Broad Institute Genome Sequencing Center for Infectious Disease"/>
            <person name="Wu L."/>
            <person name="Ma J."/>
        </authorList>
    </citation>
    <scope>NUCLEOTIDE SEQUENCE [LARGE SCALE GENOMIC DNA]</scope>
    <source>
        <strain evidence="2">JCM 31920</strain>
    </source>
</reference>
<protein>
    <recommendedName>
        <fullName evidence="3">SatD family (SatD)</fullName>
    </recommendedName>
</protein>
<organism evidence="1 2">
    <name type="scientific">Ravibacter arvi</name>
    <dbReference type="NCBI Taxonomy" id="2051041"/>
    <lineage>
        <taxon>Bacteria</taxon>
        <taxon>Pseudomonadati</taxon>
        <taxon>Bacteroidota</taxon>
        <taxon>Cytophagia</taxon>
        <taxon>Cytophagales</taxon>
        <taxon>Spirosomataceae</taxon>
        <taxon>Ravibacter</taxon>
    </lineage>
</organism>
<dbReference type="EMBL" id="BAABEY010000011">
    <property type="protein sequence ID" value="GAA4434609.1"/>
    <property type="molecule type" value="Genomic_DNA"/>
</dbReference>
<name>A0ABP8LRJ6_9BACT</name>
<gene>
    <name evidence="1" type="ORF">GCM10023091_09830</name>
</gene>
<keyword evidence="2" id="KW-1185">Reference proteome</keyword>
<evidence type="ECO:0000313" key="2">
    <source>
        <dbReference type="Proteomes" id="UP001501508"/>
    </source>
</evidence>
<dbReference type="Proteomes" id="UP001501508">
    <property type="component" value="Unassembled WGS sequence"/>
</dbReference>
<evidence type="ECO:0008006" key="3">
    <source>
        <dbReference type="Google" id="ProtNLM"/>
    </source>
</evidence>
<comment type="caution">
    <text evidence="1">The sequence shown here is derived from an EMBL/GenBank/DDBJ whole genome shotgun (WGS) entry which is preliminary data.</text>
</comment>
<sequence length="215" mass="23914">MEMPGNKKKIGVVLTADMVNSTSFPPEETEQRLSRLLRRLQAEAEWQLKPEIYRGDSFQGVLRSPEQALYVSLLARAFLKAEAPDLDLRVAIGIGTMERLTDRSGTSDGEAFRLSGQLADNMKKNRARIAIALPGPVEPLQSVLTLLEAIVEKWTVPQAEVVLGLLTGLNRNEIAELLKISQPAVSQHASAAKWWAVEPIIHDFSKIIHAFYPYD</sequence>